<evidence type="ECO:0000259" key="9">
    <source>
        <dbReference type="Pfam" id="PF02096"/>
    </source>
</evidence>
<dbReference type="AlphaFoldDB" id="B7FT10"/>
<dbReference type="HOGENOM" id="CLU_036138_7_2_1"/>
<name>B7FT10_PHATC</name>
<dbReference type="OrthoDB" id="2148490at2759"/>
<dbReference type="InterPro" id="IPR028055">
    <property type="entry name" value="YidC/Oxa/ALB_C"/>
</dbReference>
<keyword evidence="3 7" id="KW-1133">Transmembrane helix</keyword>
<evidence type="ECO:0000313" key="11">
    <source>
        <dbReference type="Proteomes" id="UP000000759"/>
    </source>
</evidence>
<gene>
    <name evidence="10" type="ORF">PHATRDRAFT_43657</name>
</gene>
<dbReference type="Proteomes" id="UP000000759">
    <property type="component" value="Chromosome 2"/>
</dbReference>
<evidence type="ECO:0000256" key="7">
    <source>
        <dbReference type="SAM" id="Phobius"/>
    </source>
</evidence>
<keyword evidence="2 5" id="KW-0812">Transmembrane</keyword>
<keyword evidence="11" id="KW-1185">Reference proteome</keyword>
<sequence>MRLTLPLFLCVAGTQAFAPASRSSLALPSAATRWTRSTSGTTTARSFGLDPSVFHDLPQQMSLLQDAFSSISVADAVAATADVAQDVAAESDSGWFGFLTIPIKLLLQAIHSLLLTVGLNTNSWGVAIVLLTILIKVVTFPLTKTQLESTNKMQAMQPAIKELQAKYQSNPEVMNQKIAEFYQTNEINPLAGCLPSIVQIPVFIGLYRAVLELAQANKLDESFLFLPNLEGPTYGAEPGSAADWILKGWTDGVPSLGWPDTIAFLILPVFLVISQYLSMELMQPKTDDPAQQQSNAILKVLPIMIGWFSLSVPAALSVYWVINNIITTGTSLIIRNSMSVETVTPSGTATASAPPRANQADTIFSPPRDKPAGFGDASGSSSAASDGVKPLTAIDAEIVEEKTGGGTSEDNSSKKRGGKKKRKKN</sequence>
<dbReference type="GeneID" id="7197511"/>
<feature type="compositionally biased region" description="Basic residues" evidence="6">
    <location>
        <begin position="414"/>
        <end position="425"/>
    </location>
</feature>
<dbReference type="PANTHER" id="PTHR12428">
    <property type="entry name" value="OXA1"/>
    <property type="match status" value="1"/>
</dbReference>
<keyword evidence="4 7" id="KW-0472">Membrane</keyword>
<dbReference type="GO" id="GO:0032977">
    <property type="term" value="F:membrane insertase activity"/>
    <property type="evidence" value="ECO:0007669"/>
    <property type="project" value="InterPro"/>
</dbReference>
<dbReference type="STRING" id="556484.B7FT10"/>
<dbReference type="OMA" id="XPPSARE"/>
<reference evidence="10 11" key="1">
    <citation type="journal article" date="2008" name="Nature">
        <title>The Phaeodactylum genome reveals the evolutionary history of diatom genomes.</title>
        <authorList>
            <person name="Bowler C."/>
            <person name="Allen A.E."/>
            <person name="Badger J.H."/>
            <person name="Grimwood J."/>
            <person name="Jabbari K."/>
            <person name="Kuo A."/>
            <person name="Maheswari U."/>
            <person name="Martens C."/>
            <person name="Maumus F."/>
            <person name="Otillar R.P."/>
            <person name="Rayko E."/>
            <person name="Salamov A."/>
            <person name="Vandepoele K."/>
            <person name="Beszteri B."/>
            <person name="Gruber A."/>
            <person name="Heijde M."/>
            <person name="Katinka M."/>
            <person name="Mock T."/>
            <person name="Valentin K."/>
            <person name="Verret F."/>
            <person name="Berges J.A."/>
            <person name="Brownlee C."/>
            <person name="Cadoret J.P."/>
            <person name="Chiovitti A."/>
            <person name="Choi C.J."/>
            <person name="Coesel S."/>
            <person name="De Martino A."/>
            <person name="Detter J.C."/>
            <person name="Durkin C."/>
            <person name="Falciatore A."/>
            <person name="Fournet J."/>
            <person name="Haruta M."/>
            <person name="Huysman M.J."/>
            <person name="Jenkins B.D."/>
            <person name="Jiroutova K."/>
            <person name="Jorgensen R.E."/>
            <person name="Joubert Y."/>
            <person name="Kaplan A."/>
            <person name="Kroger N."/>
            <person name="Kroth P.G."/>
            <person name="La Roche J."/>
            <person name="Lindquist E."/>
            <person name="Lommer M."/>
            <person name="Martin-Jezequel V."/>
            <person name="Lopez P.J."/>
            <person name="Lucas S."/>
            <person name="Mangogna M."/>
            <person name="McGinnis K."/>
            <person name="Medlin L.K."/>
            <person name="Montsant A."/>
            <person name="Oudot-Le Secq M.P."/>
            <person name="Napoli C."/>
            <person name="Obornik M."/>
            <person name="Parker M.S."/>
            <person name="Petit J.L."/>
            <person name="Porcel B.M."/>
            <person name="Poulsen N."/>
            <person name="Robison M."/>
            <person name="Rychlewski L."/>
            <person name="Rynearson T.A."/>
            <person name="Schmutz J."/>
            <person name="Shapiro H."/>
            <person name="Siaut M."/>
            <person name="Stanley M."/>
            <person name="Sussman M.R."/>
            <person name="Taylor A.R."/>
            <person name="Vardi A."/>
            <person name="von Dassow P."/>
            <person name="Vyverman W."/>
            <person name="Willis A."/>
            <person name="Wyrwicz L.S."/>
            <person name="Rokhsar D.S."/>
            <person name="Weissenbach J."/>
            <person name="Armbrust E.V."/>
            <person name="Green B.R."/>
            <person name="Van de Peer Y."/>
            <person name="Grigoriev I.V."/>
        </authorList>
    </citation>
    <scope>NUCLEOTIDE SEQUENCE [LARGE SCALE GENOMIC DNA]</scope>
    <source>
        <strain evidence="10 11">CCAP 1055/1</strain>
    </source>
</reference>
<dbReference type="PANTHER" id="PTHR12428:SF14">
    <property type="entry name" value="ALBINO3-LIKE PROTEIN 1, CHLOROPLASTIC"/>
    <property type="match status" value="1"/>
</dbReference>
<evidence type="ECO:0000256" key="1">
    <source>
        <dbReference type="ARBA" id="ARBA00004141"/>
    </source>
</evidence>
<feature type="signal peptide" evidence="8">
    <location>
        <begin position="1"/>
        <end position="16"/>
    </location>
</feature>
<feature type="domain" description="Membrane insertase YidC/Oxa/ALB C-terminal" evidence="9">
    <location>
        <begin position="124"/>
        <end position="335"/>
    </location>
</feature>
<protein>
    <recommendedName>
        <fullName evidence="9">Membrane insertase YidC/Oxa/ALB C-terminal domain-containing protein</fullName>
    </recommendedName>
</protein>
<feature type="transmembrane region" description="Helical" evidence="7">
    <location>
        <begin position="124"/>
        <end position="143"/>
    </location>
</feature>
<evidence type="ECO:0000256" key="4">
    <source>
        <dbReference type="ARBA" id="ARBA00023136"/>
    </source>
</evidence>
<evidence type="ECO:0000256" key="2">
    <source>
        <dbReference type="ARBA" id="ARBA00022692"/>
    </source>
</evidence>
<dbReference type="InterPro" id="IPR047196">
    <property type="entry name" value="YidC_ALB_C"/>
</dbReference>
<proteinExistence type="inferred from homology"/>
<comment type="subcellular location">
    <subcellularLocation>
        <location evidence="1 5">Membrane</location>
        <topology evidence="1 5">Multi-pass membrane protein</topology>
    </subcellularLocation>
</comment>
<dbReference type="NCBIfam" id="TIGR03592">
    <property type="entry name" value="yidC_oxa1_cterm"/>
    <property type="match status" value="1"/>
</dbReference>
<evidence type="ECO:0000256" key="6">
    <source>
        <dbReference type="SAM" id="MobiDB-lite"/>
    </source>
</evidence>
<dbReference type="CDD" id="cd20070">
    <property type="entry name" value="5TM_YidC_Alb3"/>
    <property type="match status" value="1"/>
</dbReference>
<dbReference type="RefSeq" id="XP_002178077.1">
    <property type="nucleotide sequence ID" value="XM_002178041.1"/>
</dbReference>
<organism evidence="10 11">
    <name type="scientific">Phaeodactylum tricornutum (strain CCAP 1055/1)</name>
    <dbReference type="NCBI Taxonomy" id="556484"/>
    <lineage>
        <taxon>Eukaryota</taxon>
        <taxon>Sar</taxon>
        <taxon>Stramenopiles</taxon>
        <taxon>Ochrophyta</taxon>
        <taxon>Bacillariophyta</taxon>
        <taxon>Bacillariophyceae</taxon>
        <taxon>Bacillariophycidae</taxon>
        <taxon>Naviculales</taxon>
        <taxon>Phaeodactylaceae</taxon>
        <taxon>Phaeodactylum</taxon>
    </lineage>
</organism>
<evidence type="ECO:0000256" key="8">
    <source>
        <dbReference type="SAM" id="SignalP"/>
    </source>
</evidence>
<dbReference type="InterPro" id="IPR001708">
    <property type="entry name" value="YidC/ALB3/OXA1/COX18"/>
</dbReference>
<feature type="compositionally biased region" description="Low complexity" evidence="6">
    <location>
        <begin position="372"/>
        <end position="387"/>
    </location>
</feature>
<dbReference type="GO" id="GO:0016020">
    <property type="term" value="C:membrane"/>
    <property type="evidence" value="ECO:0007669"/>
    <property type="project" value="UniProtKB-SubCell"/>
</dbReference>
<dbReference type="PRINTS" id="PR00701">
    <property type="entry name" value="60KDINNERMP"/>
</dbReference>
<feature type="region of interest" description="Disordered" evidence="6">
    <location>
        <begin position="344"/>
        <end position="425"/>
    </location>
</feature>
<evidence type="ECO:0000256" key="5">
    <source>
        <dbReference type="RuleBase" id="RU003945"/>
    </source>
</evidence>
<dbReference type="InParanoid" id="B7FT10"/>
<dbReference type="eggNOG" id="KOG1239">
    <property type="taxonomic scope" value="Eukaryota"/>
</dbReference>
<keyword evidence="8" id="KW-0732">Signal</keyword>
<dbReference type="GO" id="GO:0051205">
    <property type="term" value="P:protein insertion into membrane"/>
    <property type="evidence" value="ECO:0007669"/>
    <property type="project" value="TreeGrafter"/>
</dbReference>
<dbReference type="Pfam" id="PF02096">
    <property type="entry name" value="60KD_IMP"/>
    <property type="match status" value="1"/>
</dbReference>
<dbReference type="EMBL" id="CM000606">
    <property type="protein sequence ID" value="EEC50891.1"/>
    <property type="molecule type" value="Genomic_DNA"/>
</dbReference>
<feature type="chain" id="PRO_5002852651" description="Membrane insertase YidC/Oxa/ALB C-terminal domain-containing protein" evidence="8">
    <location>
        <begin position="17"/>
        <end position="425"/>
    </location>
</feature>
<dbReference type="KEGG" id="pti:PHATRDRAFT_43657"/>
<dbReference type="PaxDb" id="2850-Phatr43657"/>
<feature type="transmembrane region" description="Helical" evidence="7">
    <location>
        <begin position="300"/>
        <end position="322"/>
    </location>
</feature>
<evidence type="ECO:0000313" key="10">
    <source>
        <dbReference type="EMBL" id="EEC50891.1"/>
    </source>
</evidence>
<comment type="similarity">
    <text evidence="5">Belongs to the OXA1/ALB3/YidC family.</text>
</comment>
<feature type="transmembrane region" description="Helical" evidence="7">
    <location>
        <begin position="261"/>
        <end position="279"/>
    </location>
</feature>
<reference evidence="11" key="2">
    <citation type="submission" date="2008-08" db="EMBL/GenBank/DDBJ databases">
        <authorList>
            <consortium name="Diatom Consortium"/>
            <person name="Grigoriev I."/>
            <person name="Grimwood J."/>
            <person name="Kuo A."/>
            <person name="Otillar R.P."/>
            <person name="Salamov A."/>
            <person name="Detter J.C."/>
            <person name="Lindquist E."/>
            <person name="Shapiro H."/>
            <person name="Lucas S."/>
            <person name="Glavina del Rio T."/>
            <person name="Pitluck S."/>
            <person name="Rokhsar D."/>
            <person name="Bowler C."/>
        </authorList>
    </citation>
    <scope>GENOME REANNOTATION</scope>
    <source>
        <strain evidence="11">CCAP 1055/1</strain>
    </source>
</reference>
<accession>B7FT10</accession>
<evidence type="ECO:0000256" key="3">
    <source>
        <dbReference type="ARBA" id="ARBA00022989"/>
    </source>
</evidence>